<evidence type="ECO:0000313" key="2">
    <source>
        <dbReference type="Proteomes" id="UP001526147"/>
    </source>
</evidence>
<sequence>MKDNNESTTQKYKIKQCSTIGTNGINITWFFTDNPEDDGMSREIFKDLFIKEIMR</sequence>
<reference evidence="1 2" key="1">
    <citation type="submission" date="2022-10" db="EMBL/GenBank/DDBJ databases">
        <title>Draft genome assembly of moderately radiation resistant bacterium Metabacillus halosaccharovorans.</title>
        <authorList>
            <person name="Pal S."/>
            <person name="Gopinathan A."/>
        </authorList>
    </citation>
    <scope>NUCLEOTIDE SEQUENCE [LARGE SCALE GENOMIC DNA]</scope>
    <source>
        <strain evidence="1 2">VITHBRA001</strain>
    </source>
</reference>
<name>A0ABT3DLN5_9BACI</name>
<gene>
    <name evidence="1" type="ORF">OIH86_19165</name>
</gene>
<keyword evidence="2" id="KW-1185">Reference proteome</keyword>
<proteinExistence type="predicted"/>
<dbReference type="Proteomes" id="UP001526147">
    <property type="component" value="Unassembled WGS sequence"/>
</dbReference>
<protein>
    <submittedName>
        <fullName evidence="1">Uncharacterized protein</fullName>
    </submittedName>
</protein>
<dbReference type="EMBL" id="JAOYEY010000047">
    <property type="protein sequence ID" value="MCV9887768.1"/>
    <property type="molecule type" value="Genomic_DNA"/>
</dbReference>
<evidence type="ECO:0000313" key="1">
    <source>
        <dbReference type="EMBL" id="MCV9887768.1"/>
    </source>
</evidence>
<organism evidence="1 2">
    <name type="scientific">Metabacillus halosaccharovorans</name>
    <dbReference type="NCBI Taxonomy" id="930124"/>
    <lineage>
        <taxon>Bacteria</taxon>
        <taxon>Bacillati</taxon>
        <taxon>Bacillota</taxon>
        <taxon>Bacilli</taxon>
        <taxon>Bacillales</taxon>
        <taxon>Bacillaceae</taxon>
        <taxon>Metabacillus</taxon>
    </lineage>
</organism>
<comment type="caution">
    <text evidence="1">The sequence shown here is derived from an EMBL/GenBank/DDBJ whole genome shotgun (WGS) entry which is preliminary data.</text>
</comment>
<dbReference type="RefSeq" id="WP_264143982.1">
    <property type="nucleotide sequence ID" value="NZ_JAOYEY010000047.1"/>
</dbReference>
<accession>A0ABT3DLN5</accession>